<dbReference type="Pfam" id="PF08282">
    <property type="entry name" value="Hydrolase_3"/>
    <property type="match status" value="1"/>
</dbReference>
<dbReference type="Proteomes" id="UP000252419">
    <property type="component" value="Unassembled WGS sequence"/>
</dbReference>
<evidence type="ECO:0000256" key="3">
    <source>
        <dbReference type="ARBA" id="ARBA00022842"/>
    </source>
</evidence>
<dbReference type="RefSeq" id="WP_114122865.1">
    <property type="nucleotide sequence ID" value="NZ_JPWA01000023.1"/>
</dbReference>
<dbReference type="GO" id="GO:0051479">
    <property type="term" value="P:mannosylglycerate biosynthetic process"/>
    <property type="evidence" value="ECO:0007669"/>
    <property type="project" value="InterPro"/>
</dbReference>
<dbReference type="NCBIfam" id="TIGR01484">
    <property type="entry name" value="HAD-SF-IIB"/>
    <property type="match status" value="1"/>
</dbReference>
<dbReference type="SUPFAM" id="SSF56784">
    <property type="entry name" value="HAD-like"/>
    <property type="match status" value="1"/>
</dbReference>
<keyword evidence="2" id="KW-0378">Hydrolase</keyword>
<gene>
    <name evidence="4" type="ORF">TH5_17395</name>
</gene>
<dbReference type="GO" id="GO:0005737">
    <property type="term" value="C:cytoplasm"/>
    <property type="evidence" value="ECO:0007669"/>
    <property type="project" value="InterPro"/>
</dbReference>
<dbReference type="GO" id="GO:0050531">
    <property type="term" value="F:mannosyl-3-phosphoglycerate phosphatase activity"/>
    <property type="evidence" value="ECO:0007669"/>
    <property type="project" value="InterPro"/>
</dbReference>
<keyword evidence="5" id="KW-1185">Reference proteome</keyword>
<comment type="caution">
    <text evidence="4">The sequence shown here is derived from an EMBL/GenBank/DDBJ whole genome shotgun (WGS) entry which is preliminary data.</text>
</comment>
<organism evidence="4 5">
    <name type="scientific">Thalassospira xianhensis MCCC 1A02616</name>
    <dbReference type="NCBI Taxonomy" id="1177929"/>
    <lineage>
        <taxon>Bacteria</taxon>
        <taxon>Pseudomonadati</taxon>
        <taxon>Pseudomonadota</taxon>
        <taxon>Alphaproteobacteria</taxon>
        <taxon>Rhodospirillales</taxon>
        <taxon>Thalassospiraceae</taxon>
        <taxon>Thalassospira</taxon>
    </lineage>
</organism>
<evidence type="ECO:0000313" key="4">
    <source>
        <dbReference type="EMBL" id="RCK04847.1"/>
    </source>
</evidence>
<accession>A0A367U954</accession>
<dbReference type="GO" id="GO:0046872">
    <property type="term" value="F:metal ion binding"/>
    <property type="evidence" value="ECO:0007669"/>
    <property type="project" value="UniProtKB-KW"/>
</dbReference>
<dbReference type="AlphaFoldDB" id="A0A367U954"/>
<evidence type="ECO:0000313" key="5">
    <source>
        <dbReference type="Proteomes" id="UP000252419"/>
    </source>
</evidence>
<dbReference type="SFLD" id="SFLDG01142">
    <property type="entry name" value="C2.B.2:_Mannosyl-3-phosphoglyc"/>
    <property type="match status" value="1"/>
</dbReference>
<dbReference type="InterPro" id="IPR036412">
    <property type="entry name" value="HAD-like_sf"/>
</dbReference>
<reference evidence="4 5" key="1">
    <citation type="submission" date="2014-07" db="EMBL/GenBank/DDBJ databases">
        <title>Draft genome sequence of Thalassospira xianhensis P-4 (MCCC 1A02616).</title>
        <authorList>
            <person name="Lai Q."/>
            <person name="Shao Z."/>
        </authorList>
    </citation>
    <scope>NUCLEOTIDE SEQUENCE [LARGE SCALE GENOMIC DNA]</scope>
    <source>
        <strain evidence="4 5">MCCC 1A02616</strain>
    </source>
</reference>
<evidence type="ECO:0000256" key="2">
    <source>
        <dbReference type="ARBA" id="ARBA00022801"/>
    </source>
</evidence>
<proteinExistence type="predicted"/>
<keyword evidence="3" id="KW-0460">Magnesium</keyword>
<dbReference type="InterPro" id="IPR023214">
    <property type="entry name" value="HAD_sf"/>
</dbReference>
<dbReference type="Gene3D" id="3.40.50.1000">
    <property type="entry name" value="HAD superfamily/HAD-like"/>
    <property type="match status" value="1"/>
</dbReference>
<protein>
    <submittedName>
        <fullName evidence="4">Mannosyl-3-phosphoglycerate phosphatase</fullName>
    </submittedName>
</protein>
<dbReference type="SFLD" id="SFLDG01140">
    <property type="entry name" value="C2.B:_Phosphomannomutase_and_P"/>
    <property type="match status" value="1"/>
</dbReference>
<dbReference type="NCBIfam" id="TIGR01486">
    <property type="entry name" value="HAD-SF-IIB-MPGP"/>
    <property type="match status" value="1"/>
</dbReference>
<dbReference type="EMBL" id="JPWA01000023">
    <property type="protein sequence ID" value="RCK04847.1"/>
    <property type="molecule type" value="Genomic_DNA"/>
</dbReference>
<dbReference type="InterPro" id="IPR006379">
    <property type="entry name" value="HAD-SF_hydro_IIB"/>
</dbReference>
<name>A0A367U954_9PROT</name>
<dbReference type="InterPro" id="IPR006381">
    <property type="entry name" value="HAD-SF-IIB-MPGP"/>
</dbReference>
<keyword evidence="1" id="KW-0479">Metal-binding</keyword>
<dbReference type="Gene3D" id="3.30.980.20">
    <property type="entry name" value="Putative mannosyl-3-phosphoglycerate phosphatase, domain 2"/>
    <property type="match status" value="1"/>
</dbReference>
<sequence>MTEHSHCAIFTDLDGTLLDHDTYSWAPAAPAIERIKKLGIPLIAISSKTLAELSHINATDHLFDGLIGENGGVIRLGDQTEQPGPATETIDAARDAIRAALSIPVASFRSTSPEIIAAQTGLSPDDAARAGRRHCSDPLIWAPTDKDVTTARTIAETFGLKLVKGGRFHTLCGPTDKGAAMARMLKLLAKNGVLPSTGLTPCTIALGDSANDATMLAAADFPIQIPQKHASTTTALIQDQKLIIAPEPGPSGWNAGINALLDQLTNTNNKSEVLHG</sequence>
<dbReference type="SFLD" id="SFLDS00003">
    <property type="entry name" value="Haloacid_Dehalogenase"/>
    <property type="match status" value="1"/>
</dbReference>
<evidence type="ECO:0000256" key="1">
    <source>
        <dbReference type="ARBA" id="ARBA00022723"/>
    </source>
</evidence>